<dbReference type="EMBL" id="UINC01150364">
    <property type="protein sequence ID" value="SVD43362.1"/>
    <property type="molecule type" value="Genomic_DNA"/>
</dbReference>
<sequence>MNANIVISENGRRNTHLSNRDPERYQAILDALIEGEISLPAIAAKQNVAKSTIRQIRHDNADLLPDWK</sequence>
<organism evidence="1">
    <name type="scientific">marine metagenome</name>
    <dbReference type="NCBI Taxonomy" id="408172"/>
    <lineage>
        <taxon>unclassified sequences</taxon>
        <taxon>metagenomes</taxon>
        <taxon>ecological metagenomes</taxon>
    </lineage>
</organism>
<feature type="non-terminal residue" evidence="1">
    <location>
        <position position="68"/>
    </location>
</feature>
<dbReference type="AlphaFoldDB" id="A0A382VA25"/>
<name>A0A382VA25_9ZZZZ</name>
<evidence type="ECO:0000313" key="1">
    <source>
        <dbReference type="EMBL" id="SVD43362.1"/>
    </source>
</evidence>
<accession>A0A382VA25</accession>
<proteinExistence type="predicted"/>
<gene>
    <name evidence="1" type="ORF">METZ01_LOCUS396216</name>
</gene>
<evidence type="ECO:0008006" key="2">
    <source>
        <dbReference type="Google" id="ProtNLM"/>
    </source>
</evidence>
<reference evidence="1" key="1">
    <citation type="submission" date="2018-05" db="EMBL/GenBank/DDBJ databases">
        <authorList>
            <person name="Lanie J.A."/>
            <person name="Ng W.-L."/>
            <person name="Kazmierczak K.M."/>
            <person name="Andrzejewski T.M."/>
            <person name="Davidsen T.M."/>
            <person name="Wayne K.J."/>
            <person name="Tettelin H."/>
            <person name="Glass J.I."/>
            <person name="Rusch D."/>
            <person name="Podicherti R."/>
            <person name="Tsui H.-C.T."/>
            <person name="Winkler M.E."/>
        </authorList>
    </citation>
    <scope>NUCLEOTIDE SEQUENCE</scope>
</reference>
<protein>
    <recommendedName>
        <fullName evidence="2">Resolvase HTH domain-containing protein</fullName>
    </recommendedName>
</protein>